<dbReference type="PANTHER" id="PTHR43737:SF1">
    <property type="entry name" value="DUF1501 DOMAIN-CONTAINING PROTEIN"/>
    <property type="match status" value="1"/>
</dbReference>
<protein>
    <submittedName>
        <fullName evidence="1">DUF1800 domain-containing protein</fullName>
    </submittedName>
</protein>
<dbReference type="PANTHER" id="PTHR43737">
    <property type="entry name" value="BLL7424 PROTEIN"/>
    <property type="match status" value="1"/>
</dbReference>
<proteinExistence type="predicted"/>
<reference evidence="1" key="1">
    <citation type="submission" date="2020-08" db="EMBL/GenBank/DDBJ databases">
        <title>Ramlibacter sp. GTP1 16S ribosomal RNA gene genome sequencing and assembly.</title>
        <authorList>
            <person name="Kang M."/>
        </authorList>
    </citation>
    <scope>NUCLEOTIDE SEQUENCE</scope>
    <source>
        <strain evidence="1">GTP1</strain>
    </source>
</reference>
<dbReference type="Proteomes" id="UP000596827">
    <property type="component" value="Unassembled WGS sequence"/>
</dbReference>
<name>A0A923M8U3_9BURK</name>
<dbReference type="Pfam" id="PF08811">
    <property type="entry name" value="DUF1800"/>
    <property type="match status" value="1"/>
</dbReference>
<organism evidence="1 2">
    <name type="scientific">Ramlibacter albus</name>
    <dbReference type="NCBI Taxonomy" id="2079448"/>
    <lineage>
        <taxon>Bacteria</taxon>
        <taxon>Pseudomonadati</taxon>
        <taxon>Pseudomonadota</taxon>
        <taxon>Betaproteobacteria</taxon>
        <taxon>Burkholderiales</taxon>
        <taxon>Comamonadaceae</taxon>
        <taxon>Ramlibacter</taxon>
    </lineage>
</organism>
<evidence type="ECO:0000313" key="2">
    <source>
        <dbReference type="Proteomes" id="UP000596827"/>
    </source>
</evidence>
<accession>A0A923M8U3</accession>
<gene>
    <name evidence="1" type="ORF">H8R02_11070</name>
</gene>
<keyword evidence="2" id="KW-1185">Reference proteome</keyword>
<dbReference type="AlphaFoldDB" id="A0A923M8U3"/>
<sequence>MQLVRVGSLTDFTCAVYSCTTAAPTATEAARFLAQATLGANRAQVQAVQSSDYATWIEAQFAAPRSQGHYDWLMANGYSAETFRDNAQGLDNTVWRKLVSHTDPLRQRMVLALSEILVVSATGLQGPWAQFAAANYLDILETNAFGNYRTLLGQVTLSTAMGNYLTFRGNRRSTNGSQPDENYAREVMQLFTIGLLQLDANGVPSAAETYTANDVSQLARVFTGWEYDISGLTAPLPPEVQRRPMVQNANAYETGSKSFLGMTIPAGTSAMVGLNTALDTLFNHPNTPPFISRQLIQRLVTSNPSPAYVGRVAAAFTNNGSGVRGDLQAVLRAILLDTEARDARTAAAPTFGKLREPVVRFLNWARGFNASSPGGRWDIGDLSNAGTRLGQSPMRSPTVFNFFRPGYVPPGTDAARLGLAVPELQITNETSVAGYVNYMQRAVAGNGIGDVRADYSSLLALASNPAALLDEVNLVIAAGQVPAATLSTLATALGTIAATTDAGRLNRVHAALVLVLAAPEYIVQK</sequence>
<dbReference type="InterPro" id="IPR014917">
    <property type="entry name" value="DUF1800"/>
</dbReference>
<evidence type="ECO:0000313" key="1">
    <source>
        <dbReference type="EMBL" id="MBC5764996.1"/>
    </source>
</evidence>
<comment type="caution">
    <text evidence="1">The sequence shown here is derived from an EMBL/GenBank/DDBJ whole genome shotgun (WGS) entry which is preliminary data.</text>
</comment>
<dbReference type="EMBL" id="JACORU010000003">
    <property type="protein sequence ID" value="MBC5764996.1"/>
    <property type="molecule type" value="Genomic_DNA"/>
</dbReference>